<comment type="caution">
    <text evidence="23">The sequence shown here is derived from an EMBL/GenBank/DDBJ whole genome shotgun (WGS) entry which is preliminary data.</text>
</comment>
<gene>
    <name evidence="23" type="primary">petA</name>
    <name evidence="23" type="ORF">FY036_18810</name>
</gene>
<dbReference type="InterPro" id="IPR014349">
    <property type="entry name" value="Rieske_Fe-S_prot"/>
</dbReference>
<name>A0A5D4GPT0_9HYPH</name>
<evidence type="ECO:0000256" key="14">
    <source>
        <dbReference type="ARBA" id="ARBA00022989"/>
    </source>
</evidence>
<evidence type="ECO:0000256" key="21">
    <source>
        <dbReference type="RuleBase" id="RU004497"/>
    </source>
</evidence>
<dbReference type="GO" id="GO:0051537">
    <property type="term" value="F:2 iron, 2 sulfur cluster binding"/>
    <property type="evidence" value="ECO:0007669"/>
    <property type="project" value="UniProtKB-KW"/>
</dbReference>
<reference evidence="23 24" key="2">
    <citation type="submission" date="2019-09" db="EMBL/GenBank/DDBJ databases">
        <title>Mesorhizobium sp. MaA-C15 isolated from Microcystis aeruginosa.</title>
        <authorList>
            <person name="Jeong S.E."/>
            <person name="Jin H.M."/>
            <person name="Jeon C.O."/>
        </authorList>
    </citation>
    <scope>NUCLEOTIDE SEQUENCE [LARGE SCALE GENOMIC DNA]</scope>
    <source>
        <strain evidence="23 24">MaA-C15</strain>
    </source>
</reference>
<keyword evidence="13 20" id="KW-0249">Electron transport</keyword>
<evidence type="ECO:0000256" key="20">
    <source>
        <dbReference type="RuleBase" id="RU004494"/>
    </source>
</evidence>
<evidence type="ECO:0000256" key="18">
    <source>
        <dbReference type="ARBA" id="ARBA00023157"/>
    </source>
</evidence>
<dbReference type="Proteomes" id="UP000323258">
    <property type="component" value="Unassembled WGS sequence"/>
</dbReference>
<dbReference type="Gene3D" id="1.20.5.510">
    <property type="entry name" value="Single helix bin"/>
    <property type="match status" value="1"/>
</dbReference>
<keyword evidence="8" id="KW-1003">Cell membrane</keyword>
<evidence type="ECO:0000256" key="17">
    <source>
        <dbReference type="ARBA" id="ARBA00023136"/>
    </source>
</evidence>
<dbReference type="NCBIfam" id="TIGR01409">
    <property type="entry name" value="TAT_signal_seq"/>
    <property type="match status" value="1"/>
</dbReference>
<comment type="miscellaneous">
    <text evidence="20">The Rieske protein is a high potential 2Fe-2S protein.</text>
</comment>
<feature type="domain" description="Rieske" evidence="22">
    <location>
        <begin position="93"/>
        <end position="193"/>
    </location>
</feature>
<dbReference type="GO" id="GO:0008121">
    <property type="term" value="F:quinol-cytochrome-c reductase activity"/>
    <property type="evidence" value="ECO:0007669"/>
    <property type="project" value="UniProtKB-EC"/>
</dbReference>
<organism evidence="23 24">
    <name type="scientific">Neoaquamicrobium microcysteis</name>
    <dbReference type="NCBI Taxonomy" id="2682781"/>
    <lineage>
        <taxon>Bacteria</taxon>
        <taxon>Pseudomonadati</taxon>
        <taxon>Pseudomonadota</taxon>
        <taxon>Alphaproteobacteria</taxon>
        <taxon>Hyphomicrobiales</taxon>
        <taxon>Phyllobacteriaceae</taxon>
        <taxon>Neoaquamicrobium</taxon>
    </lineage>
</organism>
<dbReference type="SUPFAM" id="SSF50022">
    <property type="entry name" value="ISP domain"/>
    <property type="match status" value="1"/>
</dbReference>
<comment type="subunit">
    <text evidence="4 21">The main subunits of complex b-c1 are: cytochrome b, cytochrome c1 and the Rieske protein.</text>
</comment>
<dbReference type="InterPro" id="IPR006317">
    <property type="entry name" value="Ubiquinol_cyt_c_Rdtase_Fe-S-su"/>
</dbReference>
<dbReference type="OrthoDB" id="9767869at2"/>
<comment type="catalytic activity">
    <reaction evidence="19 20">
        <text>a quinol + 2 Fe(III)-[cytochrome c](out) = a quinone + 2 Fe(II)-[cytochrome c](out) + 2 H(+)(out)</text>
        <dbReference type="Rhea" id="RHEA:11484"/>
        <dbReference type="Rhea" id="RHEA-COMP:10350"/>
        <dbReference type="Rhea" id="RHEA-COMP:14399"/>
        <dbReference type="ChEBI" id="CHEBI:15378"/>
        <dbReference type="ChEBI" id="CHEBI:24646"/>
        <dbReference type="ChEBI" id="CHEBI:29033"/>
        <dbReference type="ChEBI" id="CHEBI:29034"/>
        <dbReference type="ChEBI" id="CHEBI:132124"/>
        <dbReference type="EC" id="7.1.1.8"/>
    </reaction>
</comment>
<evidence type="ECO:0000256" key="19">
    <source>
        <dbReference type="ARBA" id="ARBA00029351"/>
    </source>
</evidence>
<dbReference type="CDD" id="cd03470">
    <property type="entry name" value="Rieske_cytochrome_bc1"/>
    <property type="match status" value="1"/>
</dbReference>
<evidence type="ECO:0000256" key="6">
    <source>
        <dbReference type="ARBA" id="ARBA00019816"/>
    </source>
</evidence>
<keyword evidence="14 20" id="KW-1133">Transmembrane helix</keyword>
<evidence type="ECO:0000256" key="11">
    <source>
        <dbReference type="ARBA" id="ARBA00022723"/>
    </source>
</evidence>
<dbReference type="PRINTS" id="PR00162">
    <property type="entry name" value="RIESKE"/>
</dbReference>
<dbReference type="NCBIfam" id="TIGR01416">
    <property type="entry name" value="Rieske_proteo"/>
    <property type="match status" value="1"/>
</dbReference>
<dbReference type="InterPro" id="IPR005805">
    <property type="entry name" value="Rieske_Fe-S_prot_C"/>
</dbReference>
<evidence type="ECO:0000256" key="12">
    <source>
        <dbReference type="ARBA" id="ARBA00022967"/>
    </source>
</evidence>
<evidence type="ECO:0000256" key="9">
    <source>
        <dbReference type="ARBA" id="ARBA00022692"/>
    </source>
</evidence>
<dbReference type="PROSITE" id="PS51318">
    <property type="entry name" value="TAT"/>
    <property type="match status" value="1"/>
</dbReference>
<dbReference type="InterPro" id="IPR019546">
    <property type="entry name" value="TAT_signal_bac_arc"/>
</dbReference>
<keyword evidence="15" id="KW-0408">Iron</keyword>
<dbReference type="InterPro" id="IPR017941">
    <property type="entry name" value="Rieske_2Fe-2S"/>
</dbReference>
<keyword evidence="7 20" id="KW-0813">Transport</keyword>
<dbReference type="InterPro" id="IPR019470">
    <property type="entry name" value="Ubiq_cytC_Rdtase_Fe-S_su_TAT"/>
</dbReference>
<evidence type="ECO:0000256" key="15">
    <source>
        <dbReference type="ARBA" id="ARBA00023004"/>
    </source>
</evidence>
<proteinExistence type="inferred from homology"/>
<sequence length="195" mass="21105">MRRKDPVPVSANESTEHNRRDFLYIATAMTGVVGAGAVVWPFIDQMRPDASTLALATVEVDVSAIEPGMSVTAKWRGKPIFIRNRTDAEIEEAKSVSVDQLPDQLARNENLGADAPASDLERSAGEGKENWIVMIGSCTHLGCVPLGQAGDFGGWFCPCHGSHYDTAGRIRSGPAPENLHIPNYEFISDTVIRIG</sequence>
<comment type="similarity">
    <text evidence="3">Belongs to the Rieske iron-sulfur protein family.</text>
</comment>
<comment type="cofactor">
    <cofactor evidence="20">
        <name>[2Fe-2S] cluster</name>
        <dbReference type="ChEBI" id="CHEBI:190135"/>
    </cofactor>
    <text evidence="20">Binds 1 [2Fe-2S] cluster per subunit.</text>
</comment>
<keyword evidence="24" id="KW-1185">Reference proteome</keyword>
<feature type="transmembrane region" description="Helical" evidence="20">
    <location>
        <begin position="21"/>
        <end position="43"/>
    </location>
</feature>
<dbReference type="AlphaFoldDB" id="A0A5D4GPT0"/>
<keyword evidence="12" id="KW-1278">Translocase</keyword>
<keyword evidence="11" id="KW-0479">Metal-binding</keyword>
<evidence type="ECO:0000313" key="24">
    <source>
        <dbReference type="Proteomes" id="UP000323258"/>
    </source>
</evidence>
<evidence type="ECO:0000259" key="22">
    <source>
        <dbReference type="PROSITE" id="PS51296"/>
    </source>
</evidence>
<keyword evidence="10" id="KW-0001">2Fe-2S</keyword>
<dbReference type="Gene3D" id="2.102.10.10">
    <property type="entry name" value="Rieske [2Fe-2S] iron-sulphur domain"/>
    <property type="match status" value="1"/>
</dbReference>
<evidence type="ECO:0000256" key="8">
    <source>
        <dbReference type="ARBA" id="ARBA00022475"/>
    </source>
</evidence>
<evidence type="ECO:0000256" key="5">
    <source>
        <dbReference type="ARBA" id="ARBA00012951"/>
    </source>
</evidence>
<keyword evidence="18" id="KW-1015">Disulfide bond</keyword>
<evidence type="ECO:0000256" key="1">
    <source>
        <dbReference type="ARBA" id="ARBA00002444"/>
    </source>
</evidence>
<dbReference type="EC" id="7.1.1.8" evidence="5 20"/>
<comment type="subcellular location">
    <subcellularLocation>
        <location evidence="2">Cell membrane</location>
        <topology evidence="2">Single-pass membrane protein</topology>
    </subcellularLocation>
</comment>
<evidence type="ECO:0000256" key="10">
    <source>
        <dbReference type="ARBA" id="ARBA00022714"/>
    </source>
</evidence>
<dbReference type="InterPro" id="IPR006311">
    <property type="entry name" value="TAT_signal"/>
</dbReference>
<evidence type="ECO:0000256" key="13">
    <source>
        <dbReference type="ARBA" id="ARBA00022982"/>
    </source>
</evidence>
<evidence type="ECO:0000256" key="2">
    <source>
        <dbReference type="ARBA" id="ARBA00004162"/>
    </source>
</evidence>
<evidence type="ECO:0000256" key="16">
    <source>
        <dbReference type="ARBA" id="ARBA00023014"/>
    </source>
</evidence>
<evidence type="ECO:0000313" key="23">
    <source>
        <dbReference type="EMBL" id="TYR29953.1"/>
    </source>
</evidence>
<dbReference type="PROSITE" id="PS51296">
    <property type="entry name" value="RIESKE"/>
    <property type="match status" value="1"/>
</dbReference>
<reference evidence="23 24" key="1">
    <citation type="submission" date="2019-08" db="EMBL/GenBank/DDBJ databases">
        <authorList>
            <person name="Seo Y.L."/>
        </authorList>
    </citation>
    <scope>NUCLEOTIDE SEQUENCE [LARGE SCALE GENOMIC DNA]</scope>
    <source>
        <strain evidence="23 24">MaA-C15</strain>
    </source>
</reference>
<keyword evidence="16" id="KW-0411">Iron-sulfur</keyword>
<accession>A0A5D4GPT0</accession>
<evidence type="ECO:0000256" key="4">
    <source>
        <dbReference type="ARBA" id="ARBA00011649"/>
    </source>
</evidence>
<comment type="function">
    <text evidence="1">Component of the ubiquinol-cytochrome c reductase complex (complex III or cytochrome b-c1 complex), which is a respiratory chain that generates an electrochemical potential coupled to ATP synthesis.</text>
</comment>
<keyword evidence="9 20" id="KW-0812">Transmembrane</keyword>
<dbReference type="FunFam" id="2.102.10.10:FF:000001">
    <property type="entry name" value="Cytochrome b-c1 complex subunit Rieske, mitochondrial"/>
    <property type="match status" value="1"/>
</dbReference>
<dbReference type="GO" id="GO:0046872">
    <property type="term" value="F:metal ion binding"/>
    <property type="evidence" value="ECO:0007669"/>
    <property type="project" value="UniProtKB-KW"/>
</dbReference>
<dbReference type="Pfam" id="PF00355">
    <property type="entry name" value="Rieske"/>
    <property type="match status" value="1"/>
</dbReference>
<keyword evidence="17 20" id="KW-0472">Membrane</keyword>
<protein>
    <recommendedName>
        <fullName evidence="6 20">Ubiquinol-cytochrome c reductase iron-sulfur subunit</fullName>
        <ecNumber evidence="5 20">7.1.1.8</ecNumber>
    </recommendedName>
</protein>
<evidence type="ECO:0000256" key="3">
    <source>
        <dbReference type="ARBA" id="ARBA00010651"/>
    </source>
</evidence>
<dbReference type="Pfam" id="PF10399">
    <property type="entry name" value="UCR_Fe-S_N"/>
    <property type="match status" value="1"/>
</dbReference>
<dbReference type="PANTHER" id="PTHR10134">
    <property type="entry name" value="CYTOCHROME B-C1 COMPLEX SUBUNIT RIESKE, MITOCHONDRIAL"/>
    <property type="match status" value="1"/>
</dbReference>
<dbReference type="InterPro" id="IPR036922">
    <property type="entry name" value="Rieske_2Fe-2S_sf"/>
</dbReference>
<dbReference type="GO" id="GO:0005886">
    <property type="term" value="C:plasma membrane"/>
    <property type="evidence" value="ECO:0007669"/>
    <property type="project" value="UniProtKB-SubCell"/>
</dbReference>
<evidence type="ECO:0000256" key="7">
    <source>
        <dbReference type="ARBA" id="ARBA00022448"/>
    </source>
</evidence>
<dbReference type="EMBL" id="VSZS01000067">
    <property type="protein sequence ID" value="TYR29953.1"/>
    <property type="molecule type" value="Genomic_DNA"/>
</dbReference>